<name>A0A9P7UR43_9AGAR</name>
<keyword evidence="3" id="KW-1185">Reference proteome</keyword>
<evidence type="ECO:0000313" key="2">
    <source>
        <dbReference type="EMBL" id="KAG7088789.1"/>
    </source>
</evidence>
<protein>
    <submittedName>
        <fullName evidence="2">Uncharacterized protein</fullName>
    </submittedName>
</protein>
<feature type="region of interest" description="Disordered" evidence="1">
    <location>
        <begin position="142"/>
        <end position="171"/>
    </location>
</feature>
<organism evidence="2 3">
    <name type="scientific">Marasmius oreades</name>
    <name type="common">fairy-ring Marasmius</name>
    <dbReference type="NCBI Taxonomy" id="181124"/>
    <lineage>
        <taxon>Eukaryota</taxon>
        <taxon>Fungi</taxon>
        <taxon>Dikarya</taxon>
        <taxon>Basidiomycota</taxon>
        <taxon>Agaricomycotina</taxon>
        <taxon>Agaricomycetes</taxon>
        <taxon>Agaricomycetidae</taxon>
        <taxon>Agaricales</taxon>
        <taxon>Marasmiineae</taxon>
        <taxon>Marasmiaceae</taxon>
        <taxon>Marasmius</taxon>
    </lineage>
</organism>
<comment type="caution">
    <text evidence="2">The sequence shown here is derived from an EMBL/GenBank/DDBJ whole genome shotgun (WGS) entry which is preliminary data.</text>
</comment>
<dbReference type="Proteomes" id="UP001049176">
    <property type="component" value="Chromosome 8"/>
</dbReference>
<evidence type="ECO:0000313" key="3">
    <source>
        <dbReference type="Proteomes" id="UP001049176"/>
    </source>
</evidence>
<proteinExistence type="predicted"/>
<dbReference type="GeneID" id="66081828"/>
<sequence length="299" mass="32769">MAEPILSSRASHRRQRLAQLELEQQAEDIEAFEAIRACSVDVDADGEVAWWDLDGLAFRGSTNIATVISQQPPKPPITPPLVTKPAEQESYFPQHTVEILVQNHLAKRELQKQRSPVKAVFDTNNKLTDTDSTIRVPLAKRKPRFTDASTNAPFPRAEGEGEGEVPDPEGDIDVTIRLPTAKRTCRVSLATLATGTTGSNTSYPSYNNNKFPLIPVKRDRFSAPPVMSHVRARAHTLTSTSTSLPPASLDRAWSRIRGIGRGTAVSGREIPRRPTPAAGVIMGGSTMSSFRATSKRKRD</sequence>
<dbReference type="EMBL" id="CM032188">
    <property type="protein sequence ID" value="KAG7088789.1"/>
    <property type="molecule type" value="Genomic_DNA"/>
</dbReference>
<feature type="region of interest" description="Disordered" evidence="1">
    <location>
        <begin position="269"/>
        <end position="299"/>
    </location>
</feature>
<dbReference type="KEGG" id="more:E1B28_012753"/>
<accession>A0A9P7UR43</accession>
<evidence type="ECO:0000256" key="1">
    <source>
        <dbReference type="SAM" id="MobiDB-lite"/>
    </source>
</evidence>
<gene>
    <name evidence="2" type="ORF">E1B28_012753</name>
</gene>
<dbReference type="AlphaFoldDB" id="A0A9P7UR43"/>
<reference evidence="2" key="1">
    <citation type="journal article" date="2021" name="Genome Biol. Evol.">
        <title>The assembled and annotated genome of the fairy-ring fungus Marasmius oreades.</title>
        <authorList>
            <person name="Hiltunen M."/>
            <person name="Ament-Velasquez S.L."/>
            <person name="Johannesson H."/>
        </authorList>
    </citation>
    <scope>NUCLEOTIDE SEQUENCE</scope>
    <source>
        <strain evidence="2">03SP1</strain>
    </source>
</reference>
<dbReference type="RefSeq" id="XP_043005260.1">
    <property type="nucleotide sequence ID" value="XM_043157892.1"/>
</dbReference>
<feature type="compositionally biased region" description="Acidic residues" evidence="1">
    <location>
        <begin position="160"/>
        <end position="171"/>
    </location>
</feature>